<accession>A0A074VNJ1</accession>
<proteinExistence type="predicted"/>
<dbReference type="EMBL" id="KL584849">
    <property type="protein sequence ID" value="KEQ59257.1"/>
    <property type="molecule type" value="Genomic_DNA"/>
</dbReference>
<dbReference type="GeneID" id="63918629"/>
<dbReference type="Proteomes" id="UP000030672">
    <property type="component" value="Unassembled WGS sequence"/>
</dbReference>
<evidence type="ECO:0000313" key="1">
    <source>
        <dbReference type="EMBL" id="KEQ59257.1"/>
    </source>
</evidence>
<name>A0A074VNJ1_AURM1</name>
<gene>
    <name evidence="1" type="ORF">M437DRAFT_69286</name>
</gene>
<protein>
    <submittedName>
        <fullName evidence="1">Uncharacterized protein</fullName>
    </submittedName>
</protein>
<dbReference type="RefSeq" id="XP_040876280.1">
    <property type="nucleotide sequence ID" value="XM_041025256.1"/>
</dbReference>
<evidence type="ECO:0000313" key="2">
    <source>
        <dbReference type="Proteomes" id="UP000030672"/>
    </source>
</evidence>
<keyword evidence="2" id="KW-1185">Reference proteome</keyword>
<reference evidence="1 2" key="1">
    <citation type="journal article" date="2014" name="BMC Genomics">
        <title>Genome sequencing of four Aureobasidium pullulans varieties: biotechnological potential, stress tolerance, and description of new species.</title>
        <authorList>
            <person name="Gostin Ar C."/>
            <person name="Ohm R.A."/>
            <person name="Kogej T."/>
            <person name="Sonjak S."/>
            <person name="Turk M."/>
            <person name="Zajc J."/>
            <person name="Zalar P."/>
            <person name="Grube M."/>
            <person name="Sun H."/>
            <person name="Han J."/>
            <person name="Sharma A."/>
            <person name="Chiniquy J."/>
            <person name="Ngan C.Y."/>
            <person name="Lipzen A."/>
            <person name="Barry K."/>
            <person name="Grigoriev I.V."/>
            <person name="Gunde-Cimerman N."/>
        </authorList>
    </citation>
    <scope>NUCLEOTIDE SEQUENCE [LARGE SCALE GENOMIC DNA]</scope>
    <source>
        <strain evidence="1 2">CBS 110374</strain>
    </source>
</reference>
<sequence>MSQNNFFPNVLRLNDIWDLDRDPSSWEHHIGNDVKFRTRSTDNYLYKLRLMWTDHSQLRQSSSCPIFWPRHYGGGESSCQAVHPGWLACVSAIPPSTLPFASGAYYKLKVSVNPDALTGPAIAEMPIDIVTRHIPVAGRIGNEPMSRARAFKQKNLN</sequence>
<dbReference type="AlphaFoldDB" id="A0A074VNJ1"/>
<organism evidence="1 2">
    <name type="scientific">Aureobasidium melanogenum (strain CBS 110374)</name>
    <name type="common">Aureobasidium pullulans var. melanogenum</name>
    <dbReference type="NCBI Taxonomy" id="1043003"/>
    <lineage>
        <taxon>Eukaryota</taxon>
        <taxon>Fungi</taxon>
        <taxon>Dikarya</taxon>
        <taxon>Ascomycota</taxon>
        <taxon>Pezizomycotina</taxon>
        <taxon>Dothideomycetes</taxon>
        <taxon>Dothideomycetidae</taxon>
        <taxon>Dothideales</taxon>
        <taxon>Saccotheciaceae</taxon>
        <taxon>Aureobasidium</taxon>
    </lineage>
</organism>
<dbReference type="HOGENOM" id="CLU_1677486_0_0_1"/>